<reference evidence="2" key="2">
    <citation type="journal article" date="2023" name="Int. J. Mol. Sci.">
        <title>De Novo Assembly and Annotation of 11 Diverse Shrub Willow (Salix) Genomes Reveals Novel Gene Organization in Sex-Linked Regions.</title>
        <authorList>
            <person name="Hyden B."/>
            <person name="Feng K."/>
            <person name="Yates T.B."/>
            <person name="Jawdy S."/>
            <person name="Cereghino C."/>
            <person name="Smart L.B."/>
            <person name="Muchero W."/>
        </authorList>
    </citation>
    <scope>NUCLEOTIDE SEQUENCE</scope>
    <source>
        <tissue evidence="2">Shoot tip</tissue>
    </source>
</reference>
<proteinExistence type="predicted"/>
<dbReference type="PANTHER" id="PTHR31970">
    <property type="match status" value="1"/>
</dbReference>
<evidence type="ECO:0000256" key="1">
    <source>
        <dbReference type="SAM" id="Phobius"/>
    </source>
</evidence>
<keyword evidence="3" id="KW-1185">Reference proteome</keyword>
<reference evidence="2" key="1">
    <citation type="submission" date="2022-11" db="EMBL/GenBank/DDBJ databases">
        <authorList>
            <person name="Hyden B.L."/>
            <person name="Feng K."/>
            <person name="Yates T."/>
            <person name="Jawdy S."/>
            <person name="Smart L.B."/>
            <person name="Muchero W."/>
        </authorList>
    </citation>
    <scope>NUCLEOTIDE SEQUENCE</scope>
    <source>
        <tissue evidence="2">Shoot tip</tissue>
    </source>
</reference>
<feature type="transmembrane region" description="Helical" evidence="1">
    <location>
        <begin position="244"/>
        <end position="265"/>
    </location>
</feature>
<name>A0A9Q0VDB0_9ROSI</name>
<evidence type="ECO:0000313" key="3">
    <source>
        <dbReference type="Proteomes" id="UP001151752"/>
    </source>
</evidence>
<keyword evidence="1" id="KW-0472">Membrane</keyword>
<feature type="transmembrane region" description="Helical" evidence="1">
    <location>
        <begin position="149"/>
        <end position="168"/>
    </location>
</feature>
<sequence length="337" mass="35527">MESPSYQIPLRDTPTQAPRSRFPSNIAHKVRDNLVFRSKWAELNGAMGDLAIYGVPMPVQPMKSIAAVAISNSAEFGVPEIMAAGICTGGILLLLGVTGLMQLVYKVIPLSVVRGIQLSQGLSFAMSAVKYIRTVQDFSKSKSGGDRHWLGLDGLVLAIVCACFIIVVTGGGEEGSEREGGDISLEWCMILSSGPSSIEIVKISKHAWKEGFVKGTIPQLPLSVLNSVIAVCNLSSDLFPGKDFSASSISVSVGMMNIVGCWFGAMPCCHGAGGLAGQYKFGGRSGGCVALLGAAKLVLGLVLGSSLVMVLNQFPVGCPRGAAIVCWESSWLWLQET</sequence>
<dbReference type="InterPro" id="IPR031563">
    <property type="entry name" value="MOT1/MOT2"/>
</dbReference>
<comment type="caution">
    <text evidence="2">The sequence shown here is derived from an EMBL/GenBank/DDBJ whole genome shotgun (WGS) entry which is preliminary data.</text>
</comment>
<accession>A0A9Q0VDB0</accession>
<feature type="transmembrane region" description="Helical" evidence="1">
    <location>
        <begin position="81"/>
        <end position="105"/>
    </location>
</feature>
<gene>
    <name evidence="2" type="ORF">OIU74_028246</name>
</gene>
<feature type="transmembrane region" description="Helical" evidence="1">
    <location>
        <begin position="286"/>
        <end position="311"/>
    </location>
</feature>
<dbReference type="AlphaFoldDB" id="A0A9Q0VDB0"/>
<protein>
    <submittedName>
        <fullName evidence="2">MOLYBDATE TRANSPORTER 1/2-RELATED</fullName>
    </submittedName>
</protein>
<organism evidence="2 3">
    <name type="scientific">Salix koriyanagi</name>
    <dbReference type="NCBI Taxonomy" id="2511006"/>
    <lineage>
        <taxon>Eukaryota</taxon>
        <taxon>Viridiplantae</taxon>
        <taxon>Streptophyta</taxon>
        <taxon>Embryophyta</taxon>
        <taxon>Tracheophyta</taxon>
        <taxon>Spermatophyta</taxon>
        <taxon>Magnoliopsida</taxon>
        <taxon>eudicotyledons</taxon>
        <taxon>Gunneridae</taxon>
        <taxon>Pentapetalae</taxon>
        <taxon>rosids</taxon>
        <taxon>fabids</taxon>
        <taxon>Malpighiales</taxon>
        <taxon>Salicaceae</taxon>
        <taxon>Saliceae</taxon>
        <taxon>Salix</taxon>
    </lineage>
</organism>
<dbReference type="PANTHER" id="PTHR31970:SF0">
    <property type="entry name" value="MOLYBDATE TRANSPORTER 1"/>
    <property type="match status" value="1"/>
</dbReference>
<dbReference type="Pfam" id="PF16983">
    <property type="entry name" value="MFS_MOT1"/>
    <property type="match status" value="2"/>
</dbReference>
<dbReference type="EMBL" id="JAPFFM010000009">
    <property type="protein sequence ID" value="KAJ6745525.1"/>
    <property type="molecule type" value="Genomic_DNA"/>
</dbReference>
<dbReference type="Proteomes" id="UP001151752">
    <property type="component" value="Chromosome 6"/>
</dbReference>
<dbReference type="GO" id="GO:0015098">
    <property type="term" value="F:molybdate ion transmembrane transporter activity"/>
    <property type="evidence" value="ECO:0007669"/>
    <property type="project" value="InterPro"/>
</dbReference>
<keyword evidence="1" id="KW-1133">Transmembrane helix</keyword>
<evidence type="ECO:0000313" key="2">
    <source>
        <dbReference type="EMBL" id="KAJ6745525.1"/>
    </source>
</evidence>
<keyword evidence="1" id="KW-0812">Transmembrane</keyword>